<dbReference type="InterPro" id="IPR003439">
    <property type="entry name" value="ABC_transporter-like_ATP-bd"/>
</dbReference>
<accession>A0A9D1PTW5</accession>
<dbReference type="PROSITE" id="PS00211">
    <property type="entry name" value="ABC_TRANSPORTER_1"/>
    <property type="match status" value="1"/>
</dbReference>
<protein>
    <submittedName>
        <fullName evidence="5">ATP-binding cassette domain-containing protein</fullName>
    </submittedName>
</protein>
<dbReference type="Pfam" id="PF00005">
    <property type="entry name" value="ABC_tran"/>
    <property type="match status" value="1"/>
</dbReference>
<keyword evidence="3" id="KW-0472">Membrane</keyword>
<reference evidence="5" key="1">
    <citation type="journal article" date="2021" name="PeerJ">
        <title>Extensive microbial diversity within the chicken gut microbiome revealed by metagenomics and culture.</title>
        <authorList>
            <person name="Gilroy R."/>
            <person name="Ravi A."/>
            <person name="Getino M."/>
            <person name="Pursley I."/>
            <person name="Horton D.L."/>
            <person name="Alikhan N.F."/>
            <person name="Baker D."/>
            <person name="Gharbi K."/>
            <person name="Hall N."/>
            <person name="Watson M."/>
            <person name="Adriaenssens E.M."/>
            <person name="Foster-Nyarko E."/>
            <person name="Jarju S."/>
            <person name="Secka A."/>
            <person name="Antonio M."/>
            <person name="Oren A."/>
            <person name="Chaudhuri R.R."/>
            <person name="La Ragione R."/>
            <person name="Hildebrand F."/>
            <person name="Pallen M.J."/>
        </authorList>
    </citation>
    <scope>NUCLEOTIDE SEQUENCE</scope>
    <source>
        <strain evidence="5">Gambia11-129</strain>
    </source>
</reference>
<dbReference type="Gene3D" id="3.40.50.300">
    <property type="entry name" value="P-loop containing nucleotide triphosphate hydrolases"/>
    <property type="match status" value="1"/>
</dbReference>
<keyword evidence="3" id="KW-1133">Transmembrane helix</keyword>
<evidence type="ECO:0000313" key="6">
    <source>
        <dbReference type="Proteomes" id="UP000823936"/>
    </source>
</evidence>
<dbReference type="InterPro" id="IPR017871">
    <property type="entry name" value="ABC_transporter-like_CS"/>
</dbReference>
<reference evidence="5" key="2">
    <citation type="submission" date="2021-04" db="EMBL/GenBank/DDBJ databases">
        <authorList>
            <person name="Gilroy R."/>
        </authorList>
    </citation>
    <scope>NUCLEOTIDE SEQUENCE</scope>
    <source>
        <strain evidence="5">Gambia11-129</strain>
    </source>
</reference>
<keyword evidence="1" id="KW-0547">Nucleotide-binding</keyword>
<sequence length="559" mass="63589">MQVSCLNRLHYFPDKKTLFYLWKKDKRLIVYPLLKAVFASLISYFMLFFLDGLIGGRNILLIPSIFSILMLNVFVILIMHKSENLDFLLRLSFFRELSGKRIELVNEPSSWRKSQAIMDWQMHNGGPAINAYRLLEKRLTLLSSLLIAICYILFSSEIHHAFYLLLLVAFSLLLSFVFYKTEKNVSITLEKGIESLMENNRKGDYYFALLSSEFEKMKSIRSNNKNSFVEGKYSSFMNPMMRLFKKEEYEKTLIGLFEALSAILLVILFLALSSTSYSLTLCLSLMSLVLFFTSLFRGRSEVEINNERMRVYLEFLDLEKKKGKIEKGGKGIRLENVSYIYPGAENKAVDDVTFEFKRGRIYSIVGPNGSGKSTLVKLMLSLLSPCEGRIIAEEGLSFSYCPQSVTIFSFTLGENVAMKKGYDGNKVRSLLSSLDINEDTELKLGSDYESVGIELSGGQSQRVQIARSVFSSGSVLIMDEPTSRLDVKAEKRVYEEALRVKPGDTAVFISHRLSSSFYSDEIIVMDRGKIAASGSHEALYSSCALYREMFDEQKNQSGL</sequence>
<comment type="caution">
    <text evidence="5">The sequence shown here is derived from an EMBL/GenBank/DDBJ whole genome shotgun (WGS) entry which is preliminary data.</text>
</comment>
<feature type="transmembrane region" description="Helical" evidence="3">
    <location>
        <begin position="277"/>
        <end position="296"/>
    </location>
</feature>
<name>A0A9D1PTW5_9SPIO</name>
<feature type="transmembrane region" description="Helical" evidence="3">
    <location>
        <begin position="59"/>
        <end position="80"/>
    </location>
</feature>
<feature type="domain" description="ABC transporter" evidence="4">
    <location>
        <begin position="332"/>
        <end position="552"/>
    </location>
</feature>
<keyword evidence="2 5" id="KW-0067">ATP-binding</keyword>
<organism evidence="5 6">
    <name type="scientific">Candidatus Ornithospirochaeta avicola</name>
    <dbReference type="NCBI Taxonomy" id="2840896"/>
    <lineage>
        <taxon>Bacteria</taxon>
        <taxon>Pseudomonadati</taxon>
        <taxon>Spirochaetota</taxon>
        <taxon>Spirochaetia</taxon>
        <taxon>Spirochaetales</taxon>
        <taxon>Spirochaetaceae</taxon>
        <taxon>Spirochaetaceae incertae sedis</taxon>
        <taxon>Candidatus Ornithospirochaeta</taxon>
    </lineage>
</organism>
<dbReference type="CDD" id="cd03228">
    <property type="entry name" value="ABCC_MRP_Like"/>
    <property type="match status" value="1"/>
</dbReference>
<feature type="transmembrane region" description="Helical" evidence="3">
    <location>
        <begin position="161"/>
        <end position="179"/>
    </location>
</feature>
<evidence type="ECO:0000313" key="5">
    <source>
        <dbReference type="EMBL" id="HIV99453.1"/>
    </source>
</evidence>
<feature type="transmembrane region" description="Helical" evidence="3">
    <location>
        <begin position="28"/>
        <end position="47"/>
    </location>
</feature>
<proteinExistence type="predicted"/>
<gene>
    <name evidence="5" type="ORF">IAB12_06740</name>
</gene>
<dbReference type="SMART" id="SM00382">
    <property type="entry name" value="AAA"/>
    <property type="match status" value="1"/>
</dbReference>
<dbReference type="PANTHER" id="PTHR24221">
    <property type="entry name" value="ATP-BINDING CASSETTE SUB-FAMILY B"/>
    <property type="match status" value="1"/>
</dbReference>
<keyword evidence="3" id="KW-0812">Transmembrane</keyword>
<dbReference type="Proteomes" id="UP000823936">
    <property type="component" value="Unassembled WGS sequence"/>
</dbReference>
<dbReference type="GO" id="GO:0042626">
    <property type="term" value="F:ATPase-coupled transmembrane transporter activity"/>
    <property type="evidence" value="ECO:0007669"/>
    <property type="project" value="TreeGrafter"/>
</dbReference>
<dbReference type="GO" id="GO:0005524">
    <property type="term" value="F:ATP binding"/>
    <property type="evidence" value="ECO:0007669"/>
    <property type="project" value="UniProtKB-KW"/>
</dbReference>
<dbReference type="InterPro" id="IPR039421">
    <property type="entry name" value="Type_1_exporter"/>
</dbReference>
<dbReference type="AlphaFoldDB" id="A0A9D1PTW5"/>
<feature type="transmembrane region" description="Helical" evidence="3">
    <location>
        <begin position="139"/>
        <end position="155"/>
    </location>
</feature>
<dbReference type="PROSITE" id="PS50893">
    <property type="entry name" value="ABC_TRANSPORTER_2"/>
    <property type="match status" value="1"/>
</dbReference>
<dbReference type="EMBL" id="DXHU01000023">
    <property type="protein sequence ID" value="HIV99453.1"/>
    <property type="molecule type" value="Genomic_DNA"/>
</dbReference>
<dbReference type="SUPFAM" id="SSF52540">
    <property type="entry name" value="P-loop containing nucleoside triphosphate hydrolases"/>
    <property type="match status" value="1"/>
</dbReference>
<evidence type="ECO:0000259" key="4">
    <source>
        <dbReference type="PROSITE" id="PS50893"/>
    </source>
</evidence>
<dbReference type="PANTHER" id="PTHR24221:SF654">
    <property type="entry name" value="ATP-BINDING CASSETTE SUB-FAMILY B MEMBER 6"/>
    <property type="match status" value="1"/>
</dbReference>
<evidence type="ECO:0000256" key="2">
    <source>
        <dbReference type="ARBA" id="ARBA00022840"/>
    </source>
</evidence>
<evidence type="ECO:0000256" key="3">
    <source>
        <dbReference type="SAM" id="Phobius"/>
    </source>
</evidence>
<evidence type="ECO:0000256" key="1">
    <source>
        <dbReference type="ARBA" id="ARBA00022741"/>
    </source>
</evidence>
<feature type="transmembrane region" description="Helical" evidence="3">
    <location>
        <begin position="252"/>
        <end position="271"/>
    </location>
</feature>
<dbReference type="GO" id="GO:0016887">
    <property type="term" value="F:ATP hydrolysis activity"/>
    <property type="evidence" value="ECO:0007669"/>
    <property type="project" value="InterPro"/>
</dbReference>
<dbReference type="InterPro" id="IPR027417">
    <property type="entry name" value="P-loop_NTPase"/>
</dbReference>
<dbReference type="InterPro" id="IPR003593">
    <property type="entry name" value="AAA+_ATPase"/>
</dbReference>